<evidence type="ECO:0000256" key="3">
    <source>
        <dbReference type="ARBA" id="ARBA00022617"/>
    </source>
</evidence>
<evidence type="ECO:0000259" key="11">
    <source>
        <dbReference type="Pfam" id="PF18267"/>
    </source>
</evidence>
<feature type="transmembrane region" description="Helical" evidence="8">
    <location>
        <begin position="640"/>
        <end position="659"/>
    </location>
</feature>
<evidence type="ECO:0000256" key="1">
    <source>
        <dbReference type="ARBA" id="ARBA00001974"/>
    </source>
</evidence>
<evidence type="ECO:0000313" key="13">
    <source>
        <dbReference type="Proteomes" id="UP000824988"/>
    </source>
</evidence>
<dbReference type="PANTHER" id="PTHR43809:SF1">
    <property type="entry name" value="NITRITE REDUCTASE (NADH) LARGE SUBUNIT"/>
    <property type="match status" value="1"/>
</dbReference>
<keyword evidence="6" id="KW-0408">Iron</keyword>
<feature type="domain" description="FAD/NAD(P)-binding" evidence="10">
    <location>
        <begin position="14"/>
        <end position="293"/>
    </location>
</feature>
<comment type="similarity">
    <text evidence="2">Belongs to the nitrite and sulfite reductase 4Fe-4S domain family.</text>
</comment>
<evidence type="ECO:0000256" key="7">
    <source>
        <dbReference type="ARBA" id="ARBA00023014"/>
    </source>
</evidence>
<proteinExistence type="inferred from homology"/>
<evidence type="ECO:0000313" key="12">
    <source>
        <dbReference type="EMBL" id="BBL71405.1"/>
    </source>
</evidence>
<keyword evidence="5" id="KW-0560">Oxidoreductase</keyword>
<dbReference type="GO" id="GO:0046872">
    <property type="term" value="F:metal ion binding"/>
    <property type="evidence" value="ECO:0007669"/>
    <property type="project" value="UniProtKB-KW"/>
</dbReference>
<keyword evidence="4" id="KW-0479">Metal-binding</keyword>
<keyword evidence="7" id="KW-0411">Iron-sulfur</keyword>
<dbReference type="Pfam" id="PF18267">
    <property type="entry name" value="Rubredoxin_C"/>
    <property type="match status" value="1"/>
</dbReference>
<dbReference type="Proteomes" id="UP000824988">
    <property type="component" value="Chromosome"/>
</dbReference>
<feature type="transmembrane region" description="Helical" evidence="8">
    <location>
        <begin position="566"/>
        <end position="586"/>
    </location>
</feature>
<dbReference type="InterPro" id="IPR023753">
    <property type="entry name" value="FAD/NAD-binding_dom"/>
</dbReference>
<evidence type="ECO:0000256" key="2">
    <source>
        <dbReference type="ARBA" id="ARBA00010429"/>
    </source>
</evidence>
<dbReference type="Pfam" id="PF07992">
    <property type="entry name" value="Pyr_redox_2"/>
    <property type="match status" value="1"/>
</dbReference>
<dbReference type="InterPro" id="IPR007419">
    <property type="entry name" value="BFD-like_2Fe2S-bd_dom"/>
</dbReference>
<protein>
    <submittedName>
        <fullName evidence="12">Uncharacterized protein</fullName>
    </submittedName>
</protein>
<evidence type="ECO:0000256" key="8">
    <source>
        <dbReference type="SAM" id="Phobius"/>
    </source>
</evidence>
<keyword evidence="8" id="KW-0812">Transmembrane</keyword>
<evidence type="ECO:0000256" key="4">
    <source>
        <dbReference type="ARBA" id="ARBA00022723"/>
    </source>
</evidence>
<dbReference type="AlphaFoldDB" id="A0A8D4VP02"/>
<gene>
    <name evidence="12" type="ORF">MoryE10_20110</name>
</gene>
<dbReference type="GO" id="GO:0016491">
    <property type="term" value="F:oxidoreductase activity"/>
    <property type="evidence" value="ECO:0007669"/>
    <property type="project" value="UniProtKB-KW"/>
</dbReference>
<dbReference type="InterPro" id="IPR041575">
    <property type="entry name" value="Rubredoxin_C"/>
</dbReference>
<keyword evidence="13" id="KW-1185">Reference proteome</keyword>
<keyword evidence="8" id="KW-1133">Transmembrane helix</keyword>
<sequence length="660" mass="71060">MNNNKLLEQQQSPIVVVGSGPVGTRILRDILRAQPDAAVAIYGDESWEPYDRSKLVSLLSGDLAWADLPNLSPLPDRHNAVLNYGNRIETIDRENRAVVDWKGNRQPYSKLVLAIGSNPWLPDIPGVWLPNVHAFRNVGDVRELLDNGYPGRRVVVLGGGLLGVELACGLQRKGEKACLVVSSRLLGRQLDHRAGELLVEHLQALGIEVVFGRATEIAGGRNADGETVAQAVLTFDQRQIDCDCVVLATGVNPTIDLAVKSGLATGRGIKVDDYLRTSDPLIYAAGECAEHRGRVYSLIGPGFEQADVVAQNVLGARVKYHGSAITTQLKGADIAAFSCFQEELDDAAPIRSLSYQSDDQSRYRALRLSRGRLTGVVGIGDWPEGWRIREAVRQGRRLMPWQCRRFLATGNPWSENAAASVLQWPPHATVCNCMGISRGLLDLALQQGHTSVAALQTHTKAGTGCGSCVHFLAELAGQAPTPQAVAGARPLTAASLLALALALCALLLSVPALPPLDTSLGGWHWQNLWLQNGWKQASGYSLLALSCVALLLSLRKRRSFGPLSYAGWRVVHVVGGTLALVLLAAHTGLGLGHNLDRILALDFLALALLGGAAGGLVALEGSSPTPLLRRLRGAGYWGHVLLFWPLPVLLAFHILSTYYF</sequence>
<dbReference type="KEGG" id="moz:MoryE10_20110"/>
<evidence type="ECO:0000256" key="5">
    <source>
        <dbReference type="ARBA" id="ARBA00023002"/>
    </source>
</evidence>
<dbReference type="InterPro" id="IPR052034">
    <property type="entry name" value="NasD-like"/>
</dbReference>
<feature type="domain" description="BFD-like [2Fe-2S]-binding" evidence="9">
    <location>
        <begin position="430"/>
        <end position="474"/>
    </location>
</feature>
<evidence type="ECO:0000259" key="10">
    <source>
        <dbReference type="Pfam" id="PF07992"/>
    </source>
</evidence>
<evidence type="ECO:0000259" key="9">
    <source>
        <dbReference type="Pfam" id="PF04324"/>
    </source>
</evidence>
<organism evidence="12 13">
    <name type="scientific">Methylogaea oryzae</name>
    <dbReference type="NCBI Taxonomy" id="1295382"/>
    <lineage>
        <taxon>Bacteria</taxon>
        <taxon>Pseudomonadati</taxon>
        <taxon>Pseudomonadota</taxon>
        <taxon>Gammaproteobacteria</taxon>
        <taxon>Methylococcales</taxon>
        <taxon>Methylococcaceae</taxon>
        <taxon>Methylogaea</taxon>
    </lineage>
</organism>
<keyword evidence="3" id="KW-0349">Heme</keyword>
<dbReference type="RefSeq" id="WP_221046968.1">
    <property type="nucleotide sequence ID" value="NZ_AP019782.1"/>
</dbReference>
<feature type="transmembrane region" description="Helical" evidence="8">
    <location>
        <begin position="533"/>
        <end position="554"/>
    </location>
</feature>
<dbReference type="GO" id="GO:0051536">
    <property type="term" value="F:iron-sulfur cluster binding"/>
    <property type="evidence" value="ECO:0007669"/>
    <property type="project" value="UniProtKB-KW"/>
</dbReference>
<dbReference type="EMBL" id="AP019782">
    <property type="protein sequence ID" value="BBL71405.1"/>
    <property type="molecule type" value="Genomic_DNA"/>
</dbReference>
<dbReference type="Pfam" id="PF04324">
    <property type="entry name" value="Fer2_BFD"/>
    <property type="match status" value="1"/>
</dbReference>
<keyword evidence="8" id="KW-0472">Membrane</keyword>
<feature type="transmembrane region" description="Helical" evidence="8">
    <location>
        <begin position="598"/>
        <end position="619"/>
    </location>
</feature>
<name>A0A8D4VP02_9GAMM</name>
<feature type="domain" description="NADH-rubredoxin oxidoreductase C-terminal" evidence="11">
    <location>
        <begin position="327"/>
        <end position="395"/>
    </location>
</feature>
<feature type="transmembrane region" description="Helical" evidence="8">
    <location>
        <begin position="491"/>
        <end position="513"/>
    </location>
</feature>
<reference evidence="12" key="1">
    <citation type="submission" date="2019-06" db="EMBL/GenBank/DDBJ databases">
        <title>Complete genome sequence of Methylogaea oryzae strain JCM16910.</title>
        <authorList>
            <person name="Asakawa S."/>
        </authorList>
    </citation>
    <scope>NUCLEOTIDE SEQUENCE</scope>
    <source>
        <strain evidence="12">E10</strain>
    </source>
</reference>
<evidence type="ECO:0000256" key="6">
    <source>
        <dbReference type="ARBA" id="ARBA00023004"/>
    </source>
</evidence>
<dbReference type="PANTHER" id="PTHR43809">
    <property type="entry name" value="NITRITE REDUCTASE (NADH) LARGE SUBUNIT"/>
    <property type="match status" value="1"/>
</dbReference>
<accession>A0A8D4VP02</accession>
<comment type="cofactor">
    <cofactor evidence="1">
        <name>FAD</name>
        <dbReference type="ChEBI" id="CHEBI:57692"/>
    </cofactor>
</comment>